<keyword evidence="2" id="KW-0596">Phosphopantetheine</keyword>
<feature type="domain" description="Ketosynthase family 3 (KS3)" evidence="12">
    <location>
        <begin position="1"/>
        <end position="404"/>
    </location>
</feature>
<dbReference type="GO" id="GO:0008168">
    <property type="term" value="F:methyltransferase activity"/>
    <property type="evidence" value="ECO:0007669"/>
    <property type="project" value="UniProtKB-KW"/>
</dbReference>
<dbReference type="Gene3D" id="3.30.70.3290">
    <property type="match status" value="2"/>
</dbReference>
<dbReference type="Pfam" id="PF08659">
    <property type="entry name" value="KR"/>
    <property type="match status" value="1"/>
</dbReference>
<dbReference type="InterPro" id="IPR020806">
    <property type="entry name" value="PKS_PP-bd"/>
</dbReference>
<evidence type="ECO:0000256" key="4">
    <source>
        <dbReference type="ARBA" id="ARBA00022679"/>
    </source>
</evidence>
<evidence type="ECO:0000256" key="10">
    <source>
        <dbReference type="PROSITE-ProRule" id="PRU01363"/>
    </source>
</evidence>
<dbReference type="GO" id="GO:0004315">
    <property type="term" value="F:3-oxoacyl-[acyl-carrier-protein] synthase activity"/>
    <property type="evidence" value="ECO:0007669"/>
    <property type="project" value="InterPro"/>
</dbReference>
<reference evidence="15" key="1">
    <citation type="journal article" date="2011" name="Genome Biol.">
        <title>Comparative and functional genomics provide insights into the pathogenicity of dermatophytic fungi.</title>
        <authorList>
            <person name="Burmester A."/>
            <person name="Shelest E."/>
            <person name="Gloeckner G."/>
            <person name="Heddergott C."/>
            <person name="Schindler S."/>
            <person name="Staib P."/>
            <person name="Heidel A."/>
            <person name="Felder M."/>
            <person name="Petzold A."/>
            <person name="Szafranski K."/>
            <person name="Feuermann M."/>
            <person name="Pedruzzi I."/>
            <person name="Priebe S."/>
            <person name="Groth M."/>
            <person name="Winkler R."/>
            <person name="Li W."/>
            <person name="Kniemeyer O."/>
            <person name="Schroeckh V."/>
            <person name="Hertweck C."/>
            <person name="Hube B."/>
            <person name="White T.C."/>
            <person name="Platzer M."/>
            <person name="Guthke R."/>
            <person name="Heitman J."/>
            <person name="Woestemeyer J."/>
            <person name="Zipfel P.F."/>
            <person name="Monod M."/>
            <person name="Brakhage A.A."/>
        </authorList>
    </citation>
    <scope>NUCLEOTIDE SEQUENCE [LARGE SCALE GENOMIC DNA]</scope>
    <source>
        <strain evidence="15">HKI 0517</strain>
    </source>
</reference>
<evidence type="ECO:0000256" key="6">
    <source>
        <dbReference type="ARBA" id="ARBA00023268"/>
    </source>
</evidence>
<feature type="active site" description="Proton donor; for dehydratase activity" evidence="10">
    <location>
        <position position="1096"/>
    </location>
</feature>
<dbReference type="InterPro" id="IPR001227">
    <property type="entry name" value="Ac_transferase_dom_sf"/>
</dbReference>
<dbReference type="GO" id="GO:0031177">
    <property type="term" value="F:phosphopantetheine binding"/>
    <property type="evidence" value="ECO:0007669"/>
    <property type="project" value="InterPro"/>
</dbReference>
<dbReference type="InterPro" id="IPR049551">
    <property type="entry name" value="PKS_DH_C"/>
</dbReference>
<keyword evidence="6" id="KW-0511">Multifunctional enzyme</keyword>
<dbReference type="InterPro" id="IPR029063">
    <property type="entry name" value="SAM-dependent_MTases_sf"/>
</dbReference>
<dbReference type="Pfam" id="PF00698">
    <property type="entry name" value="Acyl_transf_1"/>
    <property type="match status" value="1"/>
</dbReference>
<evidence type="ECO:0000313" key="15">
    <source>
        <dbReference type="Proteomes" id="UP000008383"/>
    </source>
</evidence>
<dbReference type="GO" id="GO:0032259">
    <property type="term" value="P:methylation"/>
    <property type="evidence" value="ECO:0007669"/>
    <property type="project" value="UniProtKB-KW"/>
</dbReference>
<dbReference type="Gene3D" id="3.40.50.720">
    <property type="entry name" value="NAD(P)-binding Rossmann-like Domain"/>
    <property type="match status" value="2"/>
</dbReference>
<organism evidence="14 15">
    <name type="scientific">Trichophyton verrucosum (strain HKI 0517)</name>
    <dbReference type="NCBI Taxonomy" id="663202"/>
    <lineage>
        <taxon>Eukaryota</taxon>
        <taxon>Fungi</taxon>
        <taxon>Dikarya</taxon>
        <taxon>Ascomycota</taxon>
        <taxon>Pezizomycotina</taxon>
        <taxon>Eurotiomycetes</taxon>
        <taxon>Eurotiomycetidae</taxon>
        <taxon>Onygenales</taxon>
        <taxon>Arthrodermataceae</taxon>
        <taxon>Trichophyton</taxon>
    </lineage>
</organism>
<dbReference type="Gene3D" id="3.10.129.110">
    <property type="entry name" value="Polyketide synthase dehydratase"/>
    <property type="match status" value="1"/>
</dbReference>
<dbReference type="SMART" id="SM00829">
    <property type="entry name" value="PKS_ER"/>
    <property type="match status" value="1"/>
</dbReference>
<dbReference type="SMART" id="SM00823">
    <property type="entry name" value="PKS_PP"/>
    <property type="match status" value="1"/>
</dbReference>
<dbReference type="Proteomes" id="UP000008383">
    <property type="component" value="Unassembled WGS sequence"/>
</dbReference>
<dbReference type="PROSITE" id="PS52019">
    <property type="entry name" value="PKS_MFAS_DH"/>
    <property type="match status" value="1"/>
</dbReference>
<gene>
    <name evidence="14" type="ORF">TRV_06912</name>
</gene>
<dbReference type="InterPro" id="IPR012338">
    <property type="entry name" value="Beta-lactam/transpept-like"/>
</dbReference>
<dbReference type="CDD" id="cd02440">
    <property type="entry name" value="AdoMet_MTases"/>
    <property type="match status" value="1"/>
</dbReference>
<evidence type="ECO:0000256" key="11">
    <source>
        <dbReference type="SAM" id="MobiDB-lite"/>
    </source>
</evidence>
<dbReference type="SMART" id="SM00827">
    <property type="entry name" value="PKS_AT"/>
    <property type="match status" value="1"/>
</dbReference>
<dbReference type="SUPFAM" id="SSF53901">
    <property type="entry name" value="Thiolase-like"/>
    <property type="match status" value="1"/>
</dbReference>
<evidence type="ECO:0000256" key="7">
    <source>
        <dbReference type="ARBA" id="ARBA00023315"/>
    </source>
</evidence>
<dbReference type="SUPFAM" id="SSF47336">
    <property type="entry name" value="ACP-like"/>
    <property type="match status" value="1"/>
</dbReference>
<comment type="caution">
    <text evidence="14">The sequence shown here is derived from an EMBL/GenBank/DDBJ whole genome shotgun (WGS) entry which is preliminary data.</text>
</comment>
<evidence type="ECO:0000256" key="2">
    <source>
        <dbReference type="ARBA" id="ARBA00022450"/>
    </source>
</evidence>
<keyword evidence="7" id="KW-0012">Acyltransferase</keyword>
<dbReference type="HOGENOM" id="CLU_000022_31_0_1"/>
<dbReference type="Pfam" id="PF13602">
    <property type="entry name" value="ADH_zinc_N_2"/>
    <property type="match status" value="1"/>
</dbReference>
<dbReference type="PANTHER" id="PTHR43775:SF50">
    <property type="entry name" value="HIGHLY REDUCING POLYKETIDE SYNTHASE SRDA"/>
    <property type="match status" value="1"/>
</dbReference>
<feature type="region of interest" description="N-terminal hotdog fold" evidence="10">
    <location>
        <begin position="874"/>
        <end position="1012"/>
    </location>
</feature>
<dbReference type="PROSITE" id="PS00606">
    <property type="entry name" value="KS3_1"/>
    <property type="match status" value="1"/>
</dbReference>
<evidence type="ECO:0000259" key="13">
    <source>
        <dbReference type="PROSITE" id="PS52019"/>
    </source>
</evidence>
<dbReference type="SUPFAM" id="SSF51735">
    <property type="entry name" value="NAD(P)-binding Rossmann-fold domains"/>
    <property type="match status" value="2"/>
</dbReference>
<feature type="region of interest" description="C-terminal hotdog fold" evidence="10">
    <location>
        <begin position="1030"/>
        <end position="1184"/>
    </location>
</feature>
<dbReference type="InterPro" id="IPR011032">
    <property type="entry name" value="GroES-like_sf"/>
</dbReference>
<dbReference type="SUPFAM" id="SSF56601">
    <property type="entry name" value="beta-lactamase/transpeptidase-like"/>
    <property type="match status" value="1"/>
</dbReference>
<dbReference type="InterPro" id="IPR020841">
    <property type="entry name" value="PKS_Beta-ketoAc_synthase_dom"/>
</dbReference>
<dbReference type="PROSITE" id="PS52004">
    <property type="entry name" value="KS3_2"/>
    <property type="match status" value="1"/>
</dbReference>
<dbReference type="InterPro" id="IPR013217">
    <property type="entry name" value="Methyltransf_12"/>
</dbReference>
<keyword evidence="15" id="KW-1185">Reference proteome</keyword>
<dbReference type="InterPro" id="IPR018201">
    <property type="entry name" value="Ketoacyl_synth_AS"/>
</dbReference>
<dbReference type="SUPFAM" id="SSF53335">
    <property type="entry name" value="S-adenosyl-L-methionine-dependent methyltransferases"/>
    <property type="match status" value="1"/>
</dbReference>
<evidence type="ECO:0000256" key="3">
    <source>
        <dbReference type="ARBA" id="ARBA00022553"/>
    </source>
</evidence>
<dbReference type="InterPro" id="IPR016039">
    <property type="entry name" value="Thiolase-like"/>
</dbReference>
<dbReference type="CDD" id="cd00833">
    <property type="entry name" value="PKS"/>
    <property type="match status" value="1"/>
</dbReference>
<dbReference type="CDD" id="cd05195">
    <property type="entry name" value="enoyl_red"/>
    <property type="match status" value="1"/>
</dbReference>
<dbReference type="GeneID" id="9582573"/>
<dbReference type="Pfam" id="PF14765">
    <property type="entry name" value="PS-DH"/>
    <property type="match status" value="1"/>
</dbReference>
<keyword evidence="5" id="KW-0521">NADP</keyword>
<feature type="active site" description="Proton acceptor; for dehydratase activity" evidence="10">
    <location>
        <position position="906"/>
    </location>
</feature>
<dbReference type="Pfam" id="PF08240">
    <property type="entry name" value="ADH_N"/>
    <property type="match status" value="1"/>
</dbReference>
<dbReference type="GO" id="GO:0016491">
    <property type="term" value="F:oxidoreductase activity"/>
    <property type="evidence" value="ECO:0007669"/>
    <property type="project" value="InterPro"/>
</dbReference>
<dbReference type="OrthoDB" id="329835at2759"/>
<dbReference type="SUPFAM" id="SSF52151">
    <property type="entry name" value="FabD/lysophospholipase-like"/>
    <property type="match status" value="1"/>
</dbReference>
<dbReference type="InterPro" id="IPR056501">
    <property type="entry name" value="NAD-bd_HRPKS_sdrA"/>
</dbReference>
<dbReference type="SUPFAM" id="SSF50129">
    <property type="entry name" value="GroES-like"/>
    <property type="match status" value="1"/>
</dbReference>
<feature type="region of interest" description="Disordered" evidence="11">
    <location>
        <begin position="659"/>
        <end position="700"/>
    </location>
</feature>
<dbReference type="InterPro" id="IPR050091">
    <property type="entry name" value="PKS_NRPS_Biosynth_Enz"/>
</dbReference>
<dbReference type="Pfam" id="PF23114">
    <property type="entry name" value="NAD-bd_HRPKS_sdrA"/>
    <property type="match status" value="1"/>
</dbReference>
<evidence type="ECO:0000259" key="12">
    <source>
        <dbReference type="PROSITE" id="PS52004"/>
    </source>
</evidence>
<dbReference type="Pfam" id="PF02801">
    <property type="entry name" value="Ketoacyl-synt_C"/>
    <property type="match status" value="1"/>
</dbReference>
<evidence type="ECO:0000313" key="14">
    <source>
        <dbReference type="EMBL" id="EFE38442.1"/>
    </source>
</evidence>
<sequence>MANTVDEGIAIVGMESFWDFLLSQRCARGPVPASRFNAAAFYNPQKDRTGCIRYTESYCIDNDLEDFDNGFFEMTSADVQTLDPQQRQLLECCYEALECGGITLNQVANTMTGVYIGNFASDYESLAFKEPEKIEGMQVLGMGRTTVSNRVSYLYNLNGPSVTMDTACSSTMYALHFAVQALRNGEIPAAFVGGVNLILTLEYHFAIGQIGALSPTAMCHAFDASADGYARGESINVLYLKRVSDALRDGDPIRGVIRGVSLTANGKNNGITLPSAMAQELSIRKAYEHSGPIDYNAVGFVECHGTGTPIGDPIETTAIANVFEDSRDWHDPILIGSTKPQVGHGEAGSALTSIIKVVLAMEKGIIPGTIGINRLNPNLLETIEEYLKGSNMLLGAQAQLCIDPYTSILQTQFLLPISAHDEYSLSRSLENVSDVLHSGKYDIHGLLYTLTERRTRFTYRGIIPITISNHEDGFGKPSTGKANLAVPTVAFVFTGQGAQWAGMGRELLDSFPEVKRVFWKLNKALAQLQPAPAWKLQDILLEPEETSRIGDVAFSQPVCTAIQIALVDLLREWGVNPVATIGHSSGELAAAYAAGLISAENAIIAAYLRGVHAALTQEPGAMMAVAMGVLDAENLLAEQDIPPEDVDAIREAVEIPNGINGTKQQPNGHGSVAAVNSTPCSTNKSTVQSHSAATRRHKVDGSSRPVMISSVILEPLQLSDISGAYWQRNLESPVLFDPALKYLLELTFGPEDRYVDCLIEIGPHNALKGPINQIISSPEVTEIWKSNLGSAPKISYESTLERQHNAEDDMMRLAANLFMKGCSIDMRQVNGQASYQPEKPIADLPIYPWSHTNPHPLIVTRATKDYKFATHPRHDLIGSRLPGSNRLEPIWRNNLRLKDVPWIKDHVIGNAVLVPGVAYIAMAIEAAAQFAEDETLGGPDFEFEDAKFHLHTMAVKAALVIGASGTADIMINLRPTDASAARNRFDFKICSVTDDRWTEHANGSISYEIMHGKRTMKSSFADETADPIFEEKIGKDAWYDRLKYRGFDFGPFFRVIDEIEILSYESRARAKTPILKTMAKDTPHESRYAVHPLTIDAVLQGRVVAVYNSRIDKEEATQIPVFVEDMVIYPASWAKNQPGIIDSVAWTEGARSGGSHSRLVTEDGYEIISTKHVRWRQFENQGSQEKLAKSTAREPYYRLHWKPDVDFLNSEKANDLYHSDFKSPLGIKYLDEIYNIRIRLETVTVFYICKTLELISKENLPSDSSLRWIHAYYDWMRHVRTEAAAGNMVLCDDNATQLTPDLRERRIEALLSELPSNFPQLEYNRVVMENMSGILNGTTSGVNLAVEAEVLAGVYADGSIHDAARKNLRSLVDNLAHKNPTMKILEVGAGTGSCTSVALDILNTYDKNNGHAKRYADYTFTDISPSFFEKAEEMFSEYSAITFKVFDVERDPEIQGFNSHDYDLILASNVLHAPGNTDKLLANCCKLLKPGGKLVMLEITQTESLTPVQFAFGTLPSFWGCLDDADGDRPLGPFRTLPSWDEQLRLSGFSGLDLILRDFPEPLALESVMMSTAIHASTRTTVVSEIGPVIIVSGISYFMWTTANIVKVHSANQADLALAIAQLIEKSGGSVRYSSMANLPELVDSSQPQGYIVLEELDKPTLIDMQPMQFEGFKKLVRTASSILWVTAGDLMAGKNPSAAMAHGINTVLMNENSTKNLRFATLDLDDAAVSETTTAVKHIADIFLLVAKAQSREDCETDFILKNGVIYISRVVPDAQLNEEFRLDNGDGRVDQDFPTSGNVQLALETPGLLDTIYFREQPTCDIDLGSDELEINVKAVGLNMKDYVIAMGNFESVNSSIESTGVVSRVGTNVKNIKPGDKVICFERGHYDTFLRSPVAKCLKLNDGDDLIEMATIGIALGTALYSLRYLAQLEAGETVLIQAATGGLGLAAIQYSKLVGAEIYATVGTQAKKEYLINELGILENRIFWSRSLDFKQNLLKETKGRGVDVVLSTISGPGFYEGFGCLAPCGRLIDVGRGNVLDKGKLGLHVFDESISVFSFDLNFVLEKKPQLASRLLADMTELLREKKIKPVKIDRTFHITDMEKALRYFGQGQHIGKVVLTYGQTENKIKLHGVLKPRGIHANNSYVLAGCHGGLGHSIANWLIEHGARNLVFLSRSGENKQENASFISRAKAKGVNVASLRGDISRMVDVEEAVTKAISMGPLKGVVHAAMVLQDAFFDTMTLETFNAAIRPKVLGALNLHKATLDAQAELDFFFMTSSTVTYVGHISQSNYAAANAVLDNLARHRRELGLPATTISLGPIKGVGTLNRKPEYAENLLRSGLIEAPESEFIYHFERLIKEQEKSPHFDRNTQAHILTGVEYSKHDLSMVQVTRIEKDRRSALLVTILESRKAAIGEGTASAEMMSDEALDIPEDRNAAMIILADAVAQRLAKLLFVASDDIDIMRPLSHYGIDSMYGSEMIHWLSQKFSVGMSFLELLDPMCTSKHLAGVIYDTARKHKESTVAKDAEAADIVIDTIEKSHAEDNGTNGAGLLQEIEENHQGSGSHLERFSTYLKQAVSGPKPVAHSYVCSVIKKDGDQLYSHAEGSISQHSNERAGFDSVYWMASMTKLMTAIAVMLCVERGQISLDEDVTSVLPDLCSLPVLDRVDAKGKYSTKTRSKPITLRLLLTHQSGCGYHSSPYLARWAKQNGRTESIFDNDFKVMETFPLMFEPGSNFMYGSGFDWAGELVARLNGVSLEEFLQAEVCKPLGMTSTTFHPDKRIDMLKRRVEFYERNDDGYLMPGAEYTKLPAAHECGGHGLWSTPRDWNKFVHMILCDGRPILQKRSVDEMFKPQAIAGDELRELLSGPLRASLRSTVDMEAENIEIAIAGPVYVDGIPERRSAGTVQWSGKPNMFWWIDRQEGIAATTFTQVISASDARFEELTTTFERAVYADLTKL</sequence>
<dbReference type="InterPro" id="IPR014031">
    <property type="entry name" value="Ketoacyl_synth_C"/>
</dbReference>
<dbReference type="GO" id="GO:0006633">
    <property type="term" value="P:fatty acid biosynthetic process"/>
    <property type="evidence" value="ECO:0007669"/>
    <property type="project" value="InterPro"/>
</dbReference>
<dbReference type="KEGG" id="tve:TRV_06912"/>
<dbReference type="InterPro" id="IPR020843">
    <property type="entry name" value="ER"/>
</dbReference>
<feature type="compositionally biased region" description="Polar residues" evidence="11">
    <location>
        <begin position="659"/>
        <end position="692"/>
    </location>
</feature>
<dbReference type="InterPro" id="IPR036291">
    <property type="entry name" value="NAD(P)-bd_dom_sf"/>
</dbReference>
<dbReference type="Gene3D" id="3.40.50.150">
    <property type="entry name" value="Vaccinia Virus protein VP39"/>
    <property type="match status" value="1"/>
</dbReference>
<dbReference type="EMBL" id="ACYE01000399">
    <property type="protein sequence ID" value="EFE38442.1"/>
    <property type="molecule type" value="Genomic_DNA"/>
</dbReference>
<dbReference type="Gene3D" id="3.90.180.10">
    <property type="entry name" value="Medium-chain alcohol dehydrogenases, catalytic domain"/>
    <property type="match status" value="1"/>
</dbReference>
<dbReference type="InterPro" id="IPR036736">
    <property type="entry name" value="ACP-like_sf"/>
</dbReference>
<dbReference type="InterPro" id="IPR001466">
    <property type="entry name" value="Beta-lactam-related"/>
</dbReference>
<dbReference type="Gene3D" id="3.40.366.10">
    <property type="entry name" value="Malonyl-Coenzyme A Acyl Carrier Protein, domain 2"/>
    <property type="match status" value="2"/>
</dbReference>
<dbReference type="InterPro" id="IPR020807">
    <property type="entry name" value="PKS_DH"/>
</dbReference>
<dbReference type="PANTHER" id="PTHR43775">
    <property type="entry name" value="FATTY ACID SYNTHASE"/>
    <property type="match status" value="1"/>
</dbReference>
<dbReference type="InterPro" id="IPR049900">
    <property type="entry name" value="PKS_mFAS_DH"/>
</dbReference>
<dbReference type="Gene3D" id="3.40.47.10">
    <property type="match status" value="1"/>
</dbReference>
<evidence type="ECO:0000256" key="9">
    <source>
        <dbReference type="ARBA" id="ARBA00033379"/>
    </source>
</evidence>
<dbReference type="GO" id="GO:0044550">
    <property type="term" value="P:secondary metabolite biosynthetic process"/>
    <property type="evidence" value="ECO:0007669"/>
    <property type="project" value="UniProtKB-ARBA"/>
</dbReference>
<dbReference type="Pfam" id="PF00109">
    <property type="entry name" value="ketoacyl-synt"/>
    <property type="match status" value="1"/>
</dbReference>
<dbReference type="InterPro" id="IPR013968">
    <property type="entry name" value="PKS_KR"/>
</dbReference>
<accession>D4DIA4</accession>
<dbReference type="RefSeq" id="XP_003019087.1">
    <property type="nucleotide sequence ID" value="XM_003019041.1"/>
</dbReference>
<evidence type="ECO:0000256" key="5">
    <source>
        <dbReference type="ARBA" id="ARBA00022857"/>
    </source>
</evidence>
<protein>
    <recommendedName>
        <fullName evidence="1">Non-reducing polyketide synthase nscA</fullName>
    </recommendedName>
    <alternativeName>
        <fullName evidence="8">Conidial yellow pigment biosynthesis polyketide synthase nscA</fullName>
    </alternativeName>
    <alternativeName>
        <fullName evidence="9">Neosartoricin B biosynthesis protein A</fullName>
    </alternativeName>
</protein>
<dbReference type="InterPro" id="IPR016035">
    <property type="entry name" value="Acyl_Trfase/lysoPLipase"/>
</dbReference>
<dbReference type="Gene3D" id="1.10.1200.10">
    <property type="entry name" value="ACP-like"/>
    <property type="match status" value="1"/>
</dbReference>
<dbReference type="SMART" id="SM00825">
    <property type="entry name" value="PKS_KS"/>
    <property type="match status" value="1"/>
</dbReference>
<dbReference type="Pfam" id="PF00144">
    <property type="entry name" value="Beta-lactamase"/>
    <property type="match status" value="1"/>
</dbReference>
<name>D4DIA4_TRIVH</name>
<keyword evidence="4" id="KW-0808">Transferase</keyword>
<proteinExistence type="predicted"/>
<keyword evidence="3" id="KW-0597">Phosphoprotein</keyword>
<dbReference type="InterPro" id="IPR057326">
    <property type="entry name" value="KR_dom"/>
</dbReference>
<dbReference type="InterPro" id="IPR042104">
    <property type="entry name" value="PKS_dehydratase_sf"/>
</dbReference>
<dbReference type="Pfam" id="PF21089">
    <property type="entry name" value="PKS_DH_N"/>
    <property type="match status" value="1"/>
</dbReference>
<dbReference type="Pfam" id="PF08242">
    <property type="entry name" value="Methyltransf_12"/>
    <property type="match status" value="1"/>
</dbReference>
<dbReference type="InterPro" id="IPR014043">
    <property type="entry name" value="Acyl_transferase_dom"/>
</dbReference>
<dbReference type="SMART" id="SM00822">
    <property type="entry name" value="PKS_KR"/>
    <property type="match status" value="1"/>
</dbReference>
<dbReference type="InterPro" id="IPR013154">
    <property type="entry name" value="ADH-like_N"/>
</dbReference>
<feature type="domain" description="PKS/mFAS DH" evidence="13">
    <location>
        <begin position="874"/>
        <end position="1184"/>
    </location>
</feature>
<dbReference type="InterPro" id="IPR049552">
    <property type="entry name" value="PKS_DH_N"/>
</dbReference>
<dbReference type="GO" id="GO:0004312">
    <property type="term" value="F:fatty acid synthase activity"/>
    <property type="evidence" value="ECO:0007669"/>
    <property type="project" value="TreeGrafter"/>
</dbReference>
<evidence type="ECO:0000256" key="8">
    <source>
        <dbReference type="ARBA" id="ARBA00031359"/>
    </source>
</evidence>
<dbReference type="Gene3D" id="3.40.710.10">
    <property type="entry name" value="DD-peptidase/beta-lactamase superfamily"/>
    <property type="match status" value="1"/>
</dbReference>
<dbReference type="SMART" id="SM00826">
    <property type="entry name" value="PKS_DH"/>
    <property type="match status" value="1"/>
</dbReference>
<evidence type="ECO:0000256" key="1">
    <source>
        <dbReference type="ARBA" id="ARBA00018393"/>
    </source>
</evidence>
<dbReference type="InterPro" id="IPR014030">
    <property type="entry name" value="Ketoacyl_synth_N"/>
</dbReference>